<evidence type="ECO:0000313" key="4">
    <source>
        <dbReference type="Proteomes" id="UP000054324"/>
    </source>
</evidence>
<dbReference type="PROSITE" id="PS51450">
    <property type="entry name" value="LRR"/>
    <property type="match status" value="2"/>
</dbReference>
<sequence>MTELIVRDLNLRSFDSRLLKFTQLRSLDLGSNKLTQIPLEISQLSLNSLVLDRNAITSWPSVELESALAVSLRNLDLSHNPIDWLPDDFWILRNLVSVNLSHLGLNGLPAAFLHCLRHLRDLRLDGNKLRCLPFPITIHTQCNLSVSGNGFLNPDPSPESLQYLRVPTLFSLASIVCSRQTKCWLLRDFVECSRLTRLNNRHPVQSKPF</sequence>
<dbReference type="RefSeq" id="XP_009165155.1">
    <property type="nucleotide sequence ID" value="XM_009166891.1"/>
</dbReference>
<dbReference type="PANTHER" id="PTHR48051:SF1">
    <property type="entry name" value="RAS SUPPRESSOR PROTEIN 1"/>
    <property type="match status" value="1"/>
</dbReference>
<proteinExistence type="predicted"/>
<dbReference type="OrthoDB" id="17912at2759"/>
<dbReference type="InterPro" id="IPR003591">
    <property type="entry name" value="Leu-rich_rpt_typical-subtyp"/>
</dbReference>
<dbReference type="Pfam" id="PF00560">
    <property type="entry name" value="LRR_1"/>
    <property type="match status" value="2"/>
</dbReference>
<dbReference type="InterPro" id="IPR032675">
    <property type="entry name" value="LRR_dom_sf"/>
</dbReference>
<evidence type="ECO:0000256" key="2">
    <source>
        <dbReference type="ARBA" id="ARBA00022737"/>
    </source>
</evidence>
<dbReference type="GeneID" id="20327215"/>
<evidence type="ECO:0008006" key="5">
    <source>
        <dbReference type="Google" id="ProtNLM"/>
    </source>
</evidence>
<dbReference type="PANTHER" id="PTHR48051">
    <property type="match status" value="1"/>
</dbReference>
<feature type="non-terminal residue" evidence="3">
    <location>
        <position position="209"/>
    </location>
</feature>
<dbReference type="InterPro" id="IPR050216">
    <property type="entry name" value="LRR_domain-containing"/>
</dbReference>
<name>A0A074ZYS6_OPIVI</name>
<protein>
    <recommendedName>
        <fullName evidence="5">Leucine Rich repeat-containing domain protein</fullName>
    </recommendedName>
</protein>
<dbReference type="InterPro" id="IPR001611">
    <property type="entry name" value="Leu-rich_rpt"/>
</dbReference>
<dbReference type="Proteomes" id="UP000054324">
    <property type="component" value="Unassembled WGS sequence"/>
</dbReference>
<dbReference type="SUPFAM" id="SSF52058">
    <property type="entry name" value="L domain-like"/>
    <property type="match status" value="1"/>
</dbReference>
<accession>A0A074ZYS6</accession>
<keyword evidence="1" id="KW-0433">Leucine-rich repeat</keyword>
<keyword evidence="2" id="KW-0677">Repeat</keyword>
<reference evidence="3 4" key="1">
    <citation type="submission" date="2013-11" db="EMBL/GenBank/DDBJ databases">
        <title>Opisthorchis viverrini - life in the bile duct.</title>
        <authorList>
            <person name="Young N.D."/>
            <person name="Nagarajan N."/>
            <person name="Lin S.J."/>
            <person name="Korhonen P.K."/>
            <person name="Jex A.R."/>
            <person name="Hall R.S."/>
            <person name="Safavi-Hemami H."/>
            <person name="Kaewkong W."/>
            <person name="Bertrand D."/>
            <person name="Gao S."/>
            <person name="Seet Q."/>
            <person name="Wongkham S."/>
            <person name="Teh B.T."/>
            <person name="Wongkham C."/>
            <person name="Intapan P.M."/>
            <person name="Maleewong W."/>
            <person name="Yang X."/>
            <person name="Hu M."/>
            <person name="Wang Z."/>
            <person name="Hofmann A."/>
            <person name="Sternberg P.W."/>
            <person name="Tan P."/>
            <person name="Wang J."/>
            <person name="Gasser R.B."/>
        </authorList>
    </citation>
    <scope>NUCLEOTIDE SEQUENCE [LARGE SCALE GENOMIC DNA]</scope>
</reference>
<dbReference type="AlphaFoldDB" id="A0A074ZYS6"/>
<dbReference type="GO" id="GO:0005737">
    <property type="term" value="C:cytoplasm"/>
    <property type="evidence" value="ECO:0007669"/>
    <property type="project" value="TreeGrafter"/>
</dbReference>
<dbReference type="SMART" id="SM00369">
    <property type="entry name" value="LRR_TYP"/>
    <property type="match status" value="4"/>
</dbReference>
<evidence type="ECO:0000256" key="1">
    <source>
        <dbReference type="ARBA" id="ARBA00022614"/>
    </source>
</evidence>
<dbReference type="STRING" id="6198.A0A074ZYS6"/>
<dbReference type="EMBL" id="KL596650">
    <property type="protein sequence ID" value="KER31132.1"/>
    <property type="molecule type" value="Genomic_DNA"/>
</dbReference>
<keyword evidence="4" id="KW-1185">Reference proteome</keyword>
<gene>
    <name evidence="3" type="ORF">T265_13047</name>
</gene>
<evidence type="ECO:0000313" key="3">
    <source>
        <dbReference type="EMBL" id="KER31132.1"/>
    </source>
</evidence>
<dbReference type="KEGG" id="ovi:T265_13047"/>
<organism evidence="3 4">
    <name type="scientific">Opisthorchis viverrini</name>
    <name type="common">Southeast Asian liver fluke</name>
    <dbReference type="NCBI Taxonomy" id="6198"/>
    <lineage>
        <taxon>Eukaryota</taxon>
        <taxon>Metazoa</taxon>
        <taxon>Spiralia</taxon>
        <taxon>Lophotrochozoa</taxon>
        <taxon>Platyhelminthes</taxon>
        <taxon>Trematoda</taxon>
        <taxon>Digenea</taxon>
        <taxon>Opisthorchiida</taxon>
        <taxon>Opisthorchiata</taxon>
        <taxon>Opisthorchiidae</taxon>
        <taxon>Opisthorchis</taxon>
    </lineage>
</organism>
<dbReference type="CTD" id="20327215"/>
<dbReference type="Gene3D" id="3.80.10.10">
    <property type="entry name" value="Ribonuclease Inhibitor"/>
    <property type="match status" value="1"/>
</dbReference>